<protein>
    <submittedName>
        <fullName evidence="1">Cleavage and polyadenylation specificity factor subunit 4-like</fullName>
    </submittedName>
</protein>
<dbReference type="EMBL" id="JAHFZB010000017">
    <property type="protein sequence ID" value="KAK6479714.1"/>
    <property type="molecule type" value="Genomic_DNA"/>
</dbReference>
<name>A0ABR0Z4Y4_HUSHU</name>
<keyword evidence="2" id="KW-1185">Reference proteome</keyword>
<gene>
    <name evidence="1" type="ORF">HHUSO_G18802</name>
</gene>
<organism evidence="1 2">
    <name type="scientific">Huso huso</name>
    <name type="common">Beluga</name>
    <name type="synonym">Acipenser huso</name>
    <dbReference type="NCBI Taxonomy" id="61971"/>
    <lineage>
        <taxon>Eukaryota</taxon>
        <taxon>Metazoa</taxon>
        <taxon>Chordata</taxon>
        <taxon>Craniata</taxon>
        <taxon>Vertebrata</taxon>
        <taxon>Euteleostomi</taxon>
        <taxon>Actinopterygii</taxon>
        <taxon>Chondrostei</taxon>
        <taxon>Acipenseriformes</taxon>
        <taxon>Acipenseridae</taxon>
        <taxon>Huso</taxon>
    </lineage>
</organism>
<reference evidence="1 2" key="1">
    <citation type="submission" date="2021-05" db="EMBL/GenBank/DDBJ databases">
        <authorList>
            <person name="Zahm M."/>
            <person name="Klopp C."/>
            <person name="Cabau C."/>
            <person name="Kuhl H."/>
            <person name="Suciu R."/>
            <person name="Ciorpac M."/>
            <person name="Holostenco D."/>
            <person name="Gessner J."/>
            <person name="Wuertz S."/>
            <person name="Hohne C."/>
            <person name="Stock M."/>
            <person name="Gislard M."/>
            <person name="Lluch J."/>
            <person name="Milhes M."/>
            <person name="Lampietro C."/>
            <person name="Lopez Roques C."/>
            <person name="Donnadieu C."/>
            <person name="Du K."/>
            <person name="Schartl M."/>
            <person name="Guiguen Y."/>
        </authorList>
    </citation>
    <scope>NUCLEOTIDE SEQUENCE [LARGE SCALE GENOMIC DNA]</scope>
    <source>
        <strain evidence="1">Hh-F2</strain>
        <tissue evidence="1">Blood</tissue>
    </source>
</reference>
<proteinExistence type="predicted"/>
<evidence type="ECO:0000313" key="1">
    <source>
        <dbReference type="EMBL" id="KAK6479714.1"/>
    </source>
</evidence>
<accession>A0ABR0Z4Y4</accession>
<dbReference type="Proteomes" id="UP001369086">
    <property type="component" value="Unassembled WGS sequence"/>
</dbReference>
<comment type="caution">
    <text evidence="1">The sequence shown here is derived from an EMBL/GenBank/DDBJ whole genome shotgun (WGS) entry which is preliminary data.</text>
</comment>
<evidence type="ECO:0000313" key="2">
    <source>
        <dbReference type="Proteomes" id="UP001369086"/>
    </source>
</evidence>
<sequence>MNQSLQYNPHSLSCISPALLASASMMIDMALLARHQNLLLQEITPFPHLSTTMSIVHYQLRQLQEAGTSTRGSARPIHLATCYKVSGPRHCTRSAELLWSLPVSMCMCL</sequence>